<protein>
    <submittedName>
        <fullName evidence="2">Uncharacterized protein</fullName>
    </submittedName>
</protein>
<name>A0A1D1ZY48_AUXPR</name>
<dbReference type="EMBL" id="GDKF01006999">
    <property type="protein sequence ID" value="JAT71623.1"/>
    <property type="molecule type" value="Transcribed_RNA"/>
</dbReference>
<accession>A0A1D1ZY48</accession>
<evidence type="ECO:0000256" key="1">
    <source>
        <dbReference type="SAM" id="MobiDB-lite"/>
    </source>
</evidence>
<feature type="non-terminal residue" evidence="2">
    <location>
        <position position="1"/>
    </location>
</feature>
<feature type="region of interest" description="Disordered" evidence="1">
    <location>
        <begin position="30"/>
        <end position="57"/>
    </location>
</feature>
<proteinExistence type="predicted"/>
<feature type="non-terminal residue" evidence="2">
    <location>
        <position position="121"/>
    </location>
</feature>
<feature type="region of interest" description="Disordered" evidence="1">
    <location>
        <begin position="75"/>
        <end position="105"/>
    </location>
</feature>
<gene>
    <name evidence="2" type="ORF">g.24779</name>
</gene>
<dbReference type="AlphaFoldDB" id="A0A1D1ZY48"/>
<evidence type="ECO:0000313" key="2">
    <source>
        <dbReference type="EMBL" id="JAT71623.1"/>
    </source>
</evidence>
<reference evidence="2" key="1">
    <citation type="submission" date="2015-08" db="EMBL/GenBank/DDBJ databases">
        <authorList>
            <person name="Babu N.S."/>
            <person name="Beckwith C.J."/>
            <person name="Beseler K.G."/>
            <person name="Brison A."/>
            <person name="Carone J.V."/>
            <person name="Caskin T.P."/>
            <person name="Diamond M."/>
            <person name="Durham M.E."/>
            <person name="Foxe J.M."/>
            <person name="Go M."/>
            <person name="Henderson B.A."/>
            <person name="Jones I.B."/>
            <person name="McGettigan J.A."/>
            <person name="Micheletti S.J."/>
            <person name="Nasrallah M.E."/>
            <person name="Ortiz D."/>
            <person name="Piller C.R."/>
            <person name="Privatt S.R."/>
            <person name="Schneider S.L."/>
            <person name="Sharp S."/>
            <person name="Smith T.C."/>
            <person name="Stanton J.D."/>
            <person name="Ullery H.E."/>
            <person name="Wilson R.J."/>
            <person name="Serrano M.G."/>
            <person name="Buck G."/>
            <person name="Lee V."/>
            <person name="Wang Y."/>
            <person name="Carvalho R."/>
            <person name="Voegtly L."/>
            <person name="Shi R."/>
            <person name="Duckworth R."/>
            <person name="Johnson A."/>
            <person name="Loviza R."/>
            <person name="Walstead R."/>
            <person name="Shah Z."/>
            <person name="Kiflezghi M."/>
            <person name="Wade K."/>
            <person name="Ball S.L."/>
            <person name="Bradley K.W."/>
            <person name="Asai D.J."/>
            <person name="Bowman C.A."/>
            <person name="Russell D.A."/>
            <person name="Pope W.H."/>
            <person name="Jacobs-Sera D."/>
            <person name="Hendrix R.W."/>
            <person name="Hatfull G.F."/>
        </authorList>
    </citation>
    <scope>NUCLEOTIDE SEQUENCE</scope>
</reference>
<sequence>LDSPGPPLARSASSLGVTNLGSLRRTSSYLRLGAHPGDDDEDAGAGAGGGSLAAGLEGLRGRDARGLTRASADWALRDAGGGVSRSSLDSGAERGPPSLGRAGLDPGLVARLSRASAEAGA</sequence>
<organism evidence="2">
    <name type="scientific">Auxenochlorella protothecoides</name>
    <name type="common">Green microalga</name>
    <name type="synonym">Chlorella protothecoides</name>
    <dbReference type="NCBI Taxonomy" id="3075"/>
    <lineage>
        <taxon>Eukaryota</taxon>
        <taxon>Viridiplantae</taxon>
        <taxon>Chlorophyta</taxon>
        <taxon>core chlorophytes</taxon>
        <taxon>Trebouxiophyceae</taxon>
        <taxon>Chlorellales</taxon>
        <taxon>Chlorellaceae</taxon>
        <taxon>Auxenochlorella</taxon>
    </lineage>
</organism>